<dbReference type="SUPFAM" id="SSF47203">
    <property type="entry name" value="Acyl-CoA dehydrogenase C-terminal domain-like"/>
    <property type="match status" value="1"/>
</dbReference>
<dbReference type="Pfam" id="PF02770">
    <property type="entry name" value="Acyl-CoA_dh_M"/>
    <property type="match status" value="1"/>
</dbReference>
<dbReference type="PANTHER" id="PTHR42807:SF1">
    <property type="entry name" value="GLUTARYL-COA DEHYDROGENASE, MITOCHONDRIAL"/>
    <property type="match status" value="1"/>
</dbReference>
<gene>
    <name evidence="8" type="ORF">K469DRAFT_725379</name>
</gene>
<dbReference type="EMBL" id="ML994627">
    <property type="protein sequence ID" value="KAF2187338.1"/>
    <property type="molecule type" value="Genomic_DNA"/>
</dbReference>
<dbReference type="PANTHER" id="PTHR42807">
    <property type="entry name" value="GLUTARYL-COA DEHYDROGENASE, MITOCHONDRIAL"/>
    <property type="match status" value="1"/>
</dbReference>
<dbReference type="InterPro" id="IPR037069">
    <property type="entry name" value="AcylCoA_DH/ox_N_sf"/>
</dbReference>
<dbReference type="InterPro" id="IPR013786">
    <property type="entry name" value="AcylCoA_DH/ox_N"/>
</dbReference>
<sequence>MYTLLGLSISQVSSLGEWRPVGAKSWRDPLSGKSLFTPEELDIQRTARAYCQERLLPNAYGDEYYDPKILKEMGELGLLGATMPSHGCAGVSSVASGFITREVGRVGFGYRSGMSVQSSQQKDKILFNIRAKTWITNSPIADLILVWAKLATTGRIQGFLVERDRCPPGTIETSAIRHKSGLRASITSMIQLDDCPVSEENMLQVEGLNDPFSCLNSARYGISTYALDRKQFKNPLAKYQLVQKKLSDALTDAAYGTMISIVKRQNCDRALIGARALQEVFGGNAASDEYHIGRHVANLFVTQTYWARSDIHSLIIGRGIVGMQAFY</sequence>
<dbReference type="GO" id="GO:0050660">
    <property type="term" value="F:flavin adenine dinucleotide binding"/>
    <property type="evidence" value="ECO:0007669"/>
    <property type="project" value="InterPro"/>
</dbReference>
<dbReference type="GO" id="GO:0046949">
    <property type="term" value="P:fatty-acyl-CoA biosynthetic process"/>
    <property type="evidence" value="ECO:0007669"/>
    <property type="project" value="TreeGrafter"/>
</dbReference>
<organism evidence="8 9">
    <name type="scientific">Zopfia rhizophila CBS 207.26</name>
    <dbReference type="NCBI Taxonomy" id="1314779"/>
    <lineage>
        <taxon>Eukaryota</taxon>
        <taxon>Fungi</taxon>
        <taxon>Dikarya</taxon>
        <taxon>Ascomycota</taxon>
        <taxon>Pezizomycotina</taxon>
        <taxon>Dothideomycetes</taxon>
        <taxon>Dothideomycetes incertae sedis</taxon>
        <taxon>Zopfiaceae</taxon>
        <taxon>Zopfia</taxon>
    </lineage>
</organism>
<evidence type="ECO:0000313" key="9">
    <source>
        <dbReference type="Proteomes" id="UP000800200"/>
    </source>
</evidence>
<dbReference type="InterPro" id="IPR009100">
    <property type="entry name" value="AcylCoA_DH/oxidase_NM_dom_sf"/>
</dbReference>
<comment type="subcellular location">
    <subcellularLocation>
        <location evidence="1">Mitochondrion</location>
    </subcellularLocation>
</comment>
<reference evidence="8" key="1">
    <citation type="journal article" date="2020" name="Stud. Mycol.">
        <title>101 Dothideomycetes genomes: a test case for predicting lifestyles and emergence of pathogens.</title>
        <authorList>
            <person name="Haridas S."/>
            <person name="Albert R."/>
            <person name="Binder M."/>
            <person name="Bloem J."/>
            <person name="Labutti K."/>
            <person name="Salamov A."/>
            <person name="Andreopoulos B."/>
            <person name="Baker S."/>
            <person name="Barry K."/>
            <person name="Bills G."/>
            <person name="Bluhm B."/>
            <person name="Cannon C."/>
            <person name="Castanera R."/>
            <person name="Culley D."/>
            <person name="Daum C."/>
            <person name="Ezra D."/>
            <person name="Gonzalez J."/>
            <person name="Henrissat B."/>
            <person name="Kuo A."/>
            <person name="Liang C."/>
            <person name="Lipzen A."/>
            <person name="Lutzoni F."/>
            <person name="Magnuson J."/>
            <person name="Mondo S."/>
            <person name="Nolan M."/>
            <person name="Ohm R."/>
            <person name="Pangilinan J."/>
            <person name="Park H.-J."/>
            <person name="Ramirez L."/>
            <person name="Alfaro M."/>
            <person name="Sun H."/>
            <person name="Tritt A."/>
            <person name="Yoshinaga Y."/>
            <person name="Zwiers L.-H."/>
            <person name="Turgeon B."/>
            <person name="Goodwin S."/>
            <person name="Spatafora J."/>
            <person name="Crous P."/>
            <person name="Grigoriev I."/>
        </authorList>
    </citation>
    <scope>NUCLEOTIDE SEQUENCE</scope>
    <source>
        <strain evidence="8">CBS 207.26</strain>
    </source>
</reference>
<evidence type="ECO:0000313" key="8">
    <source>
        <dbReference type="EMBL" id="KAF2187338.1"/>
    </source>
</evidence>
<keyword evidence="9" id="KW-1185">Reference proteome</keyword>
<evidence type="ECO:0000259" key="6">
    <source>
        <dbReference type="Pfam" id="PF02770"/>
    </source>
</evidence>
<accession>A0A6A6E9X3</accession>
<dbReference type="GO" id="GO:0000062">
    <property type="term" value="F:fatty-acyl-CoA binding"/>
    <property type="evidence" value="ECO:0007669"/>
    <property type="project" value="TreeGrafter"/>
</dbReference>
<protein>
    <submittedName>
        <fullName evidence="8">Acyl-CoA dehydrogenase NM domain-like protein</fullName>
    </submittedName>
</protein>
<dbReference type="GO" id="GO:0004361">
    <property type="term" value="F:glutaryl-CoA dehydrogenase activity"/>
    <property type="evidence" value="ECO:0007669"/>
    <property type="project" value="TreeGrafter"/>
</dbReference>
<evidence type="ECO:0000256" key="1">
    <source>
        <dbReference type="ARBA" id="ARBA00004173"/>
    </source>
</evidence>
<dbReference type="Proteomes" id="UP000800200">
    <property type="component" value="Unassembled WGS sequence"/>
</dbReference>
<keyword evidence="5" id="KW-0496">Mitochondrion</keyword>
<keyword evidence="2" id="KW-0285">Flavoprotein</keyword>
<name>A0A6A6E9X3_9PEZI</name>
<dbReference type="Gene3D" id="1.10.540.10">
    <property type="entry name" value="Acyl-CoA dehydrogenase/oxidase, N-terminal domain"/>
    <property type="match status" value="1"/>
</dbReference>
<dbReference type="InterPro" id="IPR046373">
    <property type="entry name" value="Acyl-CoA_Oxase/DH_mid-dom_sf"/>
</dbReference>
<dbReference type="InterPro" id="IPR006091">
    <property type="entry name" value="Acyl-CoA_Oxase/DH_mid-dom"/>
</dbReference>
<evidence type="ECO:0000259" key="7">
    <source>
        <dbReference type="Pfam" id="PF02771"/>
    </source>
</evidence>
<dbReference type="InterPro" id="IPR036250">
    <property type="entry name" value="AcylCo_DH-like_C"/>
</dbReference>
<evidence type="ECO:0000256" key="3">
    <source>
        <dbReference type="ARBA" id="ARBA00022946"/>
    </source>
</evidence>
<dbReference type="GO" id="GO:0033539">
    <property type="term" value="P:fatty acid beta-oxidation using acyl-CoA dehydrogenase"/>
    <property type="evidence" value="ECO:0007669"/>
    <property type="project" value="TreeGrafter"/>
</dbReference>
<dbReference type="Gene3D" id="2.40.110.10">
    <property type="entry name" value="Butyryl-CoA Dehydrogenase, subunit A, domain 2"/>
    <property type="match status" value="1"/>
</dbReference>
<keyword evidence="3" id="KW-0809">Transit peptide</keyword>
<feature type="domain" description="Acyl-CoA dehydrogenase/oxidase N-terminal" evidence="7">
    <location>
        <begin position="37"/>
        <end position="119"/>
    </location>
</feature>
<dbReference type="GO" id="GO:0005743">
    <property type="term" value="C:mitochondrial inner membrane"/>
    <property type="evidence" value="ECO:0007669"/>
    <property type="project" value="TreeGrafter"/>
</dbReference>
<evidence type="ECO:0000256" key="2">
    <source>
        <dbReference type="ARBA" id="ARBA00022630"/>
    </source>
</evidence>
<keyword evidence="4" id="KW-0560">Oxidoreductase</keyword>
<dbReference type="SUPFAM" id="SSF56645">
    <property type="entry name" value="Acyl-CoA dehydrogenase NM domain-like"/>
    <property type="match status" value="1"/>
</dbReference>
<dbReference type="InterPro" id="IPR052033">
    <property type="entry name" value="Glutaryl-CoA_DH_mitochondrial"/>
</dbReference>
<proteinExistence type="predicted"/>
<dbReference type="Gene3D" id="1.20.140.10">
    <property type="entry name" value="Butyryl-CoA Dehydrogenase, subunit A, domain 3"/>
    <property type="match status" value="2"/>
</dbReference>
<evidence type="ECO:0000256" key="5">
    <source>
        <dbReference type="ARBA" id="ARBA00023128"/>
    </source>
</evidence>
<dbReference type="Pfam" id="PF02771">
    <property type="entry name" value="Acyl-CoA_dh_N"/>
    <property type="match status" value="1"/>
</dbReference>
<dbReference type="AlphaFoldDB" id="A0A6A6E9X3"/>
<evidence type="ECO:0000256" key="4">
    <source>
        <dbReference type="ARBA" id="ARBA00023002"/>
    </source>
</evidence>
<feature type="domain" description="Acyl-CoA oxidase/dehydrogenase middle" evidence="6">
    <location>
        <begin position="125"/>
        <end position="195"/>
    </location>
</feature>
<dbReference type="OrthoDB" id="435240at2759"/>